<feature type="transmembrane region" description="Helical" evidence="1">
    <location>
        <begin position="7"/>
        <end position="28"/>
    </location>
</feature>
<accession>A0A1G1Y265</accession>
<keyword evidence="1" id="KW-1133">Transmembrane helix</keyword>
<reference evidence="2 3" key="1">
    <citation type="journal article" date="2016" name="Nat. Commun.">
        <title>Thousands of microbial genomes shed light on interconnected biogeochemical processes in an aquifer system.</title>
        <authorList>
            <person name="Anantharaman K."/>
            <person name="Brown C.T."/>
            <person name="Hug L.A."/>
            <person name="Sharon I."/>
            <person name="Castelle C.J."/>
            <person name="Probst A.J."/>
            <person name="Thomas B.C."/>
            <person name="Singh A."/>
            <person name="Wilkins M.J."/>
            <person name="Karaoz U."/>
            <person name="Brodie E.L."/>
            <person name="Williams K.H."/>
            <person name="Hubbard S.S."/>
            <person name="Banfield J.F."/>
        </authorList>
    </citation>
    <scope>NUCLEOTIDE SEQUENCE [LARGE SCALE GENOMIC DNA]</scope>
</reference>
<evidence type="ECO:0000313" key="2">
    <source>
        <dbReference type="EMBL" id="OGY46331.1"/>
    </source>
</evidence>
<dbReference type="AlphaFoldDB" id="A0A1G1Y265"/>
<dbReference type="EMBL" id="MHIE01000005">
    <property type="protein sequence ID" value="OGY46331.1"/>
    <property type="molecule type" value="Genomic_DNA"/>
</dbReference>
<name>A0A1G1Y265_9BACT</name>
<evidence type="ECO:0000313" key="3">
    <source>
        <dbReference type="Proteomes" id="UP000178240"/>
    </source>
</evidence>
<organism evidence="2 3">
    <name type="scientific">Candidatus Buchananbacteria bacterium RIFCSPHIGHO2_01_FULL_44_11</name>
    <dbReference type="NCBI Taxonomy" id="1797535"/>
    <lineage>
        <taxon>Bacteria</taxon>
        <taxon>Candidatus Buchananiibacteriota</taxon>
    </lineage>
</organism>
<gene>
    <name evidence="2" type="ORF">A2744_01805</name>
</gene>
<comment type="caution">
    <text evidence="2">The sequence shown here is derived from an EMBL/GenBank/DDBJ whole genome shotgun (WGS) entry which is preliminary data.</text>
</comment>
<dbReference type="STRING" id="1797535.A2744_01805"/>
<proteinExistence type="predicted"/>
<sequence length="161" mass="17514">MGKEIQIVPLIIVFAVGVLAGIGIYAIANEVTDFGSYGSIISPRKDTGEELGQKVRTAGSVANPSNYQQAMEQFEGYRIQFAPNCLPNPTSMTVKNGTKILLDNRSADGHEITIDGVPHRLWGYEFETVTMSSDKLPHTAIIDCRSGDDIAYNAVQILIQP</sequence>
<keyword evidence="1" id="KW-0812">Transmembrane</keyword>
<keyword evidence="1" id="KW-0472">Membrane</keyword>
<dbReference type="Proteomes" id="UP000178240">
    <property type="component" value="Unassembled WGS sequence"/>
</dbReference>
<protein>
    <submittedName>
        <fullName evidence="2">Uncharacterized protein</fullName>
    </submittedName>
</protein>
<evidence type="ECO:0000256" key="1">
    <source>
        <dbReference type="SAM" id="Phobius"/>
    </source>
</evidence>